<dbReference type="InterPro" id="IPR002033">
    <property type="entry name" value="TatC"/>
</dbReference>
<dbReference type="GeneID" id="41840965"/>
<dbReference type="NCBIfam" id="TIGR00945">
    <property type="entry name" value="tatC"/>
    <property type="match status" value="1"/>
</dbReference>
<feature type="transmembrane region" description="Helical" evidence="7">
    <location>
        <begin position="227"/>
        <end position="248"/>
    </location>
</feature>
<evidence type="ECO:0000256" key="3">
    <source>
        <dbReference type="ARBA" id="ARBA00022927"/>
    </source>
</evidence>
<keyword evidence="6 7" id="KW-0472">Membrane</keyword>
<keyword evidence="9" id="KW-1185">Reference proteome</keyword>
<feature type="transmembrane region" description="Helical" evidence="7">
    <location>
        <begin position="28"/>
        <end position="46"/>
    </location>
</feature>
<dbReference type="GO" id="GO:0009977">
    <property type="term" value="F:proton motive force dependent protein transmembrane transporter activity"/>
    <property type="evidence" value="ECO:0007669"/>
    <property type="project" value="TreeGrafter"/>
</dbReference>
<proteinExistence type="inferred from homology"/>
<sequence>MAIFGRRKDNPEARMSIGDHLREFRNRAIVAGVAILLCCIIGWHYYQNIYDFIEQPFRDYQHAHPEAHVEVAFNAVTAPFNLKLKVVAWAGLILAAPVWLWQIWAFLVPGLTPREKRVGRIFVASAIVLFACGVYMGSLTFGNAVEMFISATPRGAANFADGGMYFSFVTRFILSFGLTFMLPILLLALNAVGVLKGRIMLKGWRFAVIIAVAFAAIMTPTPDVYTMFLMAVPLIVLFFGSAGLALALDAWRARKEKHERPAWMDVSDDQASAL</sequence>
<comment type="subcellular location">
    <subcellularLocation>
        <location evidence="7">Cell membrane</location>
        <topology evidence="7">Multi-pass membrane protein</topology>
    </subcellularLocation>
    <subcellularLocation>
        <location evidence="1">Membrane</location>
        <topology evidence="1">Multi-pass membrane protein</topology>
    </subcellularLocation>
</comment>
<dbReference type="PANTHER" id="PTHR30371:SF0">
    <property type="entry name" value="SEC-INDEPENDENT PROTEIN TRANSLOCASE PROTEIN TATC, CHLOROPLASTIC-RELATED"/>
    <property type="match status" value="1"/>
</dbReference>
<dbReference type="PANTHER" id="PTHR30371">
    <property type="entry name" value="SEC-INDEPENDENT PROTEIN TRANSLOCASE PROTEIN TATC"/>
    <property type="match status" value="1"/>
</dbReference>
<feature type="transmembrane region" description="Helical" evidence="7">
    <location>
        <begin position="165"/>
        <end position="192"/>
    </location>
</feature>
<evidence type="ECO:0000256" key="5">
    <source>
        <dbReference type="ARBA" id="ARBA00023010"/>
    </source>
</evidence>
<reference evidence="8 9" key="1">
    <citation type="submission" date="2014-07" db="EMBL/GenBank/DDBJ databases">
        <title>Genome Sequencing of Dermacoccus nishinomiyaensis.</title>
        <authorList>
            <person name="Hong K.W."/>
            <person name="Chan K.G."/>
        </authorList>
    </citation>
    <scope>NUCLEOTIDE SEQUENCE [LARGE SCALE GENOMIC DNA]</scope>
    <source>
        <strain evidence="8 9">M25</strain>
    </source>
</reference>
<keyword evidence="3 7" id="KW-0653">Protein transport</keyword>
<dbReference type="Proteomes" id="UP000027986">
    <property type="component" value="Chromosome"/>
</dbReference>
<dbReference type="GO" id="GO:0065002">
    <property type="term" value="P:intracellular protein transmembrane transport"/>
    <property type="evidence" value="ECO:0007669"/>
    <property type="project" value="TreeGrafter"/>
</dbReference>
<dbReference type="HAMAP" id="MF_00902">
    <property type="entry name" value="TatC"/>
    <property type="match status" value="1"/>
</dbReference>
<feature type="transmembrane region" description="Helical" evidence="7">
    <location>
        <begin position="86"/>
        <end position="109"/>
    </location>
</feature>
<evidence type="ECO:0000256" key="4">
    <source>
        <dbReference type="ARBA" id="ARBA00022989"/>
    </source>
</evidence>
<dbReference type="OrthoDB" id="9777044at2"/>
<dbReference type="Pfam" id="PF00902">
    <property type="entry name" value="TatC"/>
    <property type="match status" value="1"/>
</dbReference>
<evidence type="ECO:0000256" key="6">
    <source>
        <dbReference type="ARBA" id="ARBA00023136"/>
    </source>
</evidence>
<name>A0A075JHM5_9MICO</name>
<evidence type="ECO:0000313" key="9">
    <source>
        <dbReference type="Proteomes" id="UP000027986"/>
    </source>
</evidence>
<feature type="transmembrane region" description="Helical" evidence="7">
    <location>
        <begin position="204"/>
        <end position="221"/>
    </location>
</feature>
<comment type="function">
    <text evidence="7">Part of the twin-arginine translocation (Tat) system that transports large folded proteins containing a characteristic twin-arginine motif in their signal peptide across membranes. Together with TatB, TatC is part of a receptor directly interacting with Tat signal peptides.</text>
</comment>
<keyword evidence="4 7" id="KW-1133">Transmembrane helix</keyword>
<accession>A0A075JHM5</accession>
<evidence type="ECO:0000256" key="2">
    <source>
        <dbReference type="ARBA" id="ARBA00022692"/>
    </source>
</evidence>
<dbReference type="eggNOG" id="COG0805">
    <property type="taxonomic scope" value="Bacteria"/>
</dbReference>
<dbReference type="PRINTS" id="PR01840">
    <property type="entry name" value="TATCFAMILY"/>
</dbReference>
<gene>
    <name evidence="7" type="primary">tatC</name>
    <name evidence="8" type="ORF">HX89_07330</name>
</gene>
<dbReference type="GO" id="GO:0033281">
    <property type="term" value="C:TAT protein transport complex"/>
    <property type="evidence" value="ECO:0007669"/>
    <property type="project" value="UniProtKB-UniRule"/>
</dbReference>
<dbReference type="RefSeq" id="WP_038568108.1">
    <property type="nucleotide sequence ID" value="NZ_CP008889.1"/>
</dbReference>
<protein>
    <recommendedName>
        <fullName evidence="7">Sec-independent protein translocase protein TatC</fullName>
    </recommendedName>
</protein>
<keyword evidence="2 7" id="KW-0812">Transmembrane</keyword>
<keyword evidence="5 7" id="KW-0811">Translocation</keyword>
<keyword evidence="7" id="KW-0813">Transport</keyword>
<comment type="subunit">
    <text evidence="7">The Tat system comprises two distinct complexes: a TatABC complex, containing multiple copies of TatA, TatB and TatC subunits, and a separate TatA complex, containing only TatA subunits. Substrates initially bind to the TatABC complex, which probably triggers association of the separate TatA complex to form the active translocon.</text>
</comment>
<evidence type="ECO:0000256" key="7">
    <source>
        <dbReference type="HAMAP-Rule" id="MF_00902"/>
    </source>
</evidence>
<dbReference type="GO" id="GO:0043953">
    <property type="term" value="P:protein transport by the Tat complex"/>
    <property type="evidence" value="ECO:0007669"/>
    <property type="project" value="UniProtKB-UniRule"/>
</dbReference>
<dbReference type="AlphaFoldDB" id="A0A075JHM5"/>
<dbReference type="HOGENOM" id="CLU_031942_6_0_11"/>
<comment type="similarity">
    <text evidence="7">Belongs to the TatC family.</text>
</comment>
<dbReference type="KEGG" id="dni:HX89_07330"/>
<dbReference type="EMBL" id="CP008889">
    <property type="protein sequence ID" value="AIF40782.1"/>
    <property type="molecule type" value="Genomic_DNA"/>
</dbReference>
<evidence type="ECO:0000313" key="8">
    <source>
        <dbReference type="EMBL" id="AIF40782.1"/>
    </source>
</evidence>
<organism evidence="8 9">
    <name type="scientific">Dermacoccus nishinomiyaensis</name>
    <dbReference type="NCBI Taxonomy" id="1274"/>
    <lineage>
        <taxon>Bacteria</taxon>
        <taxon>Bacillati</taxon>
        <taxon>Actinomycetota</taxon>
        <taxon>Actinomycetes</taxon>
        <taxon>Micrococcales</taxon>
        <taxon>Dermacoccaceae</taxon>
        <taxon>Dermacoccus</taxon>
    </lineage>
</organism>
<keyword evidence="7" id="KW-1003">Cell membrane</keyword>
<feature type="transmembrane region" description="Helical" evidence="7">
    <location>
        <begin position="121"/>
        <end position="145"/>
    </location>
</feature>
<evidence type="ECO:0000256" key="1">
    <source>
        <dbReference type="ARBA" id="ARBA00004141"/>
    </source>
</evidence>